<evidence type="ECO:0000313" key="4">
    <source>
        <dbReference type="EMBL" id="TWT31778.1"/>
    </source>
</evidence>
<feature type="coiled-coil region" evidence="1">
    <location>
        <begin position="227"/>
        <end position="254"/>
    </location>
</feature>
<sequence length="545" mass="58242">MNGLLDNPQVQYWRKTVLEKKWLIIAPMIAGGLFAMVFALLQPKLWSAAQTLVVRDAAIGQLDNQGRFSTIDDMQIAQETIVQATRSTPVVKKTLETVGPTRASSDFPSLDDIDTLRDRIAIAPPNGAEFGTTEVLILSVEGTSRDRAAKLASVLSQELQSALRRIRNSKAASVIAELQRAVELAQGDLNDSTAKLEAFERTVGSDLGELRSLNETASTDGKLQATNRQITDELRQAESKRDMLRELLQLLADSKDNPNKLLAAPNQLLSAQPALQRLKDGLVDAQLNKSRLLGRMNPDHPQVRAAVAAEKEVRENLLDELAHANIAVDNELRVNQALIASLTKQEQEVLGKLGGIAGMRAQYNNLASNVQERLQNLATAQKQLSDAKANLLGAESTSLITLVDSPVVGAYPVGPGRKLIVAAGVAGGLLIGVGLLVLTSPGPVQFGRRLSDKLWGKRASDHPDGPAAIVQPGGRRAADPPAPSPQPQASGRERRSGRGRRASDYSPTDGPPEGQPDRRGGGAPIPPLPDTGASPPMSDNPTSAQ</sequence>
<dbReference type="RefSeq" id="WP_146434184.1">
    <property type="nucleotide sequence ID" value="NZ_SJPF01000004.1"/>
</dbReference>
<name>A0A5C5V059_9BACT</name>
<dbReference type="EMBL" id="SJPF01000004">
    <property type="protein sequence ID" value="TWT31778.1"/>
    <property type="molecule type" value="Genomic_DNA"/>
</dbReference>
<protein>
    <submittedName>
        <fullName evidence="4">Chain length determinant protein</fullName>
    </submittedName>
</protein>
<accession>A0A5C5V059</accession>
<dbReference type="OrthoDB" id="234267at2"/>
<feature type="transmembrane region" description="Helical" evidence="3">
    <location>
        <begin position="22"/>
        <end position="41"/>
    </location>
</feature>
<keyword evidence="5" id="KW-1185">Reference proteome</keyword>
<reference evidence="4 5" key="1">
    <citation type="submission" date="2019-02" db="EMBL/GenBank/DDBJ databases">
        <title>Deep-cultivation of Planctomycetes and their phenomic and genomic characterization uncovers novel biology.</title>
        <authorList>
            <person name="Wiegand S."/>
            <person name="Jogler M."/>
            <person name="Boedeker C."/>
            <person name="Pinto D."/>
            <person name="Vollmers J."/>
            <person name="Rivas-Marin E."/>
            <person name="Kohn T."/>
            <person name="Peeters S.H."/>
            <person name="Heuer A."/>
            <person name="Rast P."/>
            <person name="Oberbeckmann S."/>
            <person name="Bunk B."/>
            <person name="Jeske O."/>
            <person name="Meyerdierks A."/>
            <person name="Storesund J.E."/>
            <person name="Kallscheuer N."/>
            <person name="Luecker S."/>
            <person name="Lage O.M."/>
            <person name="Pohl T."/>
            <person name="Merkel B.J."/>
            <person name="Hornburger P."/>
            <person name="Mueller R.-W."/>
            <person name="Bruemmer F."/>
            <person name="Labrenz M."/>
            <person name="Spormann A.M."/>
            <person name="Op Den Camp H."/>
            <person name="Overmann J."/>
            <person name="Amann R."/>
            <person name="Jetten M.S.M."/>
            <person name="Mascher T."/>
            <person name="Medema M.H."/>
            <person name="Devos D.P."/>
            <person name="Kaster A.-K."/>
            <person name="Ovreas L."/>
            <person name="Rohde M."/>
            <person name="Galperin M.Y."/>
            <person name="Jogler C."/>
        </authorList>
    </citation>
    <scope>NUCLEOTIDE SEQUENCE [LARGE SCALE GENOMIC DNA]</scope>
    <source>
        <strain evidence="4 5">Enr8</strain>
    </source>
</reference>
<keyword evidence="3" id="KW-1133">Transmembrane helix</keyword>
<feature type="region of interest" description="Disordered" evidence="2">
    <location>
        <begin position="456"/>
        <end position="545"/>
    </location>
</feature>
<dbReference type="Proteomes" id="UP000318878">
    <property type="component" value="Unassembled WGS sequence"/>
</dbReference>
<dbReference type="InterPro" id="IPR050445">
    <property type="entry name" value="Bact_polysacc_biosynth/exp"/>
</dbReference>
<evidence type="ECO:0000256" key="1">
    <source>
        <dbReference type="SAM" id="Coils"/>
    </source>
</evidence>
<comment type="caution">
    <text evidence="4">The sequence shown here is derived from an EMBL/GenBank/DDBJ whole genome shotgun (WGS) entry which is preliminary data.</text>
</comment>
<keyword evidence="3" id="KW-0812">Transmembrane</keyword>
<feature type="transmembrane region" description="Helical" evidence="3">
    <location>
        <begin position="419"/>
        <end position="439"/>
    </location>
</feature>
<dbReference type="AlphaFoldDB" id="A0A5C5V059"/>
<organism evidence="4 5">
    <name type="scientific">Blastopirellula retiformator</name>
    <dbReference type="NCBI Taxonomy" id="2527970"/>
    <lineage>
        <taxon>Bacteria</taxon>
        <taxon>Pseudomonadati</taxon>
        <taxon>Planctomycetota</taxon>
        <taxon>Planctomycetia</taxon>
        <taxon>Pirellulales</taxon>
        <taxon>Pirellulaceae</taxon>
        <taxon>Blastopirellula</taxon>
    </lineage>
</organism>
<keyword evidence="1" id="KW-0175">Coiled coil</keyword>
<dbReference type="PANTHER" id="PTHR32309">
    <property type="entry name" value="TYROSINE-PROTEIN KINASE"/>
    <property type="match status" value="1"/>
</dbReference>
<dbReference type="PANTHER" id="PTHR32309:SF31">
    <property type="entry name" value="CAPSULAR EXOPOLYSACCHARIDE FAMILY"/>
    <property type="match status" value="1"/>
</dbReference>
<feature type="coiled-coil region" evidence="1">
    <location>
        <begin position="360"/>
        <end position="397"/>
    </location>
</feature>
<evidence type="ECO:0000256" key="2">
    <source>
        <dbReference type="SAM" id="MobiDB-lite"/>
    </source>
</evidence>
<keyword evidence="3" id="KW-0472">Membrane</keyword>
<evidence type="ECO:0000313" key="5">
    <source>
        <dbReference type="Proteomes" id="UP000318878"/>
    </source>
</evidence>
<proteinExistence type="predicted"/>
<evidence type="ECO:0000256" key="3">
    <source>
        <dbReference type="SAM" id="Phobius"/>
    </source>
</evidence>
<gene>
    <name evidence="4" type="ORF">Enr8_37020</name>
</gene>